<dbReference type="AlphaFoldDB" id="A0A371CSV6"/>
<dbReference type="EMBL" id="KZ857466">
    <property type="protein sequence ID" value="RDX43375.1"/>
    <property type="molecule type" value="Genomic_DNA"/>
</dbReference>
<keyword evidence="1" id="KW-0732">Signal</keyword>
<organism evidence="2 3">
    <name type="scientific">Lentinus brumalis</name>
    <dbReference type="NCBI Taxonomy" id="2498619"/>
    <lineage>
        <taxon>Eukaryota</taxon>
        <taxon>Fungi</taxon>
        <taxon>Dikarya</taxon>
        <taxon>Basidiomycota</taxon>
        <taxon>Agaricomycotina</taxon>
        <taxon>Agaricomycetes</taxon>
        <taxon>Polyporales</taxon>
        <taxon>Polyporaceae</taxon>
        <taxon>Lentinus</taxon>
    </lineage>
</organism>
<sequence length="317" mass="34585">MEASAQKLCLVPIFAFLPHCTHSSTMPTSFPKVPAGADFPSLMRVQNQALDELTGHSAVGSSLAMNLKHAELAVKDLIAAVQASNMTTKDALADVLIAFTKDTRLSSRDLQEVSAKMNSFMDSVAVFSAYVSRTISDAKATNFRSSDAASIMSRAYEPSMQGFSSQINLIVTDTIKASCNLETLEDRLGLIHALSLKEFFDTAFAHDKLLWDIWAFLDGTYSAKSRDLQYRTSVLTEVDRYRTLAAGYIAATTQTLLMIDAELSELRRGLLASGTGTYDVPIDLRLGSIERTLHRLKEEVLQARVGVGSSTKSLLPS</sequence>
<keyword evidence="3" id="KW-1185">Reference proteome</keyword>
<dbReference type="OrthoDB" id="4179406at2759"/>
<evidence type="ECO:0000256" key="1">
    <source>
        <dbReference type="SAM" id="SignalP"/>
    </source>
</evidence>
<gene>
    <name evidence="2" type="ORF">OH76DRAFT_1361303</name>
</gene>
<reference evidence="2 3" key="1">
    <citation type="journal article" date="2018" name="Biotechnol. Biofuels">
        <title>Integrative visual omics of the white-rot fungus Polyporus brumalis exposes the biotechnological potential of its oxidative enzymes for delignifying raw plant biomass.</title>
        <authorList>
            <person name="Miyauchi S."/>
            <person name="Rancon A."/>
            <person name="Drula E."/>
            <person name="Hage H."/>
            <person name="Chaduli D."/>
            <person name="Favel A."/>
            <person name="Grisel S."/>
            <person name="Henrissat B."/>
            <person name="Herpoel-Gimbert I."/>
            <person name="Ruiz-Duenas F.J."/>
            <person name="Chevret D."/>
            <person name="Hainaut M."/>
            <person name="Lin J."/>
            <person name="Wang M."/>
            <person name="Pangilinan J."/>
            <person name="Lipzen A."/>
            <person name="Lesage-Meessen L."/>
            <person name="Navarro D."/>
            <person name="Riley R."/>
            <person name="Grigoriev I.V."/>
            <person name="Zhou S."/>
            <person name="Raouche S."/>
            <person name="Rosso M.N."/>
        </authorList>
    </citation>
    <scope>NUCLEOTIDE SEQUENCE [LARGE SCALE GENOMIC DNA]</scope>
    <source>
        <strain evidence="2 3">BRFM 1820</strain>
    </source>
</reference>
<proteinExistence type="predicted"/>
<accession>A0A371CSV6</accession>
<evidence type="ECO:0000313" key="2">
    <source>
        <dbReference type="EMBL" id="RDX43375.1"/>
    </source>
</evidence>
<dbReference type="Proteomes" id="UP000256964">
    <property type="component" value="Unassembled WGS sequence"/>
</dbReference>
<feature type="signal peptide" evidence="1">
    <location>
        <begin position="1"/>
        <end position="23"/>
    </location>
</feature>
<dbReference type="STRING" id="139420.A0A371CSV6"/>
<name>A0A371CSV6_9APHY</name>
<protein>
    <submittedName>
        <fullName evidence="2">Uncharacterized protein</fullName>
    </submittedName>
</protein>
<feature type="chain" id="PRO_5017026800" evidence="1">
    <location>
        <begin position="24"/>
        <end position="317"/>
    </location>
</feature>
<evidence type="ECO:0000313" key="3">
    <source>
        <dbReference type="Proteomes" id="UP000256964"/>
    </source>
</evidence>